<dbReference type="EMBL" id="CM017711">
    <property type="protein sequence ID" value="TYG48150.1"/>
    <property type="molecule type" value="Genomic_DNA"/>
</dbReference>
<dbReference type="AlphaFoldDB" id="A0A5D2AUJ2"/>
<accession>A0A5D2AUJ2</accession>
<sequence>MTHLHSSIIRPPPMNTLQQAGDLFSPLNAVASSRLRGMHYACLRRGKSRCGRNGDVGKIQEPGISPFQCTPDEILQVLNDDVSGSA</sequence>
<keyword evidence="3" id="KW-1185">Reference proteome</keyword>
<evidence type="ECO:0000313" key="1">
    <source>
        <dbReference type="EMBL" id="TYG48147.1"/>
    </source>
</evidence>
<evidence type="ECO:0000313" key="2">
    <source>
        <dbReference type="EMBL" id="TYG48150.1"/>
    </source>
</evidence>
<organism evidence="2 3">
    <name type="scientific">Gossypium darwinii</name>
    <name type="common">Darwin's cotton</name>
    <name type="synonym">Gossypium barbadense var. darwinii</name>
    <dbReference type="NCBI Taxonomy" id="34276"/>
    <lineage>
        <taxon>Eukaryota</taxon>
        <taxon>Viridiplantae</taxon>
        <taxon>Streptophyta</taxon>
        <taxon>Embryophyta</taxon>
        <taxon>Tracheophyta</taxon>
        <taxon>Spermatophyta</taxon>
        <taxon>Magnoliopsida</taxon>
        <taxon>eudicotyledons</taxon>
        <taxon>Gunneridae</taxon>
        <taxon>Pentapetalae</taxon>
        <taxon>rosids</taxon>
        <taxon>malvids</taxon>
        <taxon>Malvales</taxon>
        <taxon>Malvaceae</taxon>
        <taxon>Malvoideae</taxon>
        <taxon>Gossypium</taxon>
    </lineage>
</organism>
<evidence type="ECO:0000313" key="3">
    <source>
        <dbReference type="Proteomes" id="UP000323506"/>
    </source>
</evidence>
<proteinExistence type="predicted"/>
<protein>
    <submittedName>
        <fullName evidence="2">Uncharacterized protein</fullName>
    </submittedName>
</protein>
<reference evidence="2 3" key="1">
    <citation type="submission" date="2019-06" db="EMBL/GenBank/DDBJ databases">
        <title>WGS assembly of Gossypium darwinii.</title>
        <authorList>
            <person name="Chen Z.J."/>
            <person name="Sreedasyam A."/>
            <person name="Ando A."/>
            <person name="Song Q."/>
            <person name="De L."/>
            <person name="Hulse-Kemp A."/>
            <person name="Ding M."/>
            <person name="Ye W."/>
            <person name="Kirkbride R."/>
            <person name="Jenkins J."/>
            <person name="Plott C."/>
            <person name="Lovell J."/>
            <person name="Lin Y.-M."/>
            <person name="Vaughn R."/>
            <person name="Liu B."/>
            <person name="Li W."/>
            <person name="Simpson S."/>
            <person name="Scheffler B."/>
            <person name="Saski C."/>
            <person name="Grover C."/>
            <person name="Hu G."/>
            <person name="Conover J."/>
            <person name="Carlson J."/>
            <person name="Shu S."/>
            <person name="Boston L."/>
            <person name="Williams M."/>
            <person name="Peterson D."/>
            <person name="Mcgee K."/>
            <person name="Jones D."/>
            <person name="Wendel J."/>
            <person name="Stelly D."/>
            <person name="Grimwood J."/>
            <person name="Schmutz J."/>
        </authorList>
    </citation>
    <scope>NUCLEOTIDE SEQUENCE [LARGE SCALE GENOMIC DNA]</scope>
    <source>
        <strain evidence="2">1808015.09</strain>
    </source>
</reference>
<gene>
    <name evidence="1" type="ORF">ES288_D11G400300v1</name>
    <name evidence="2" type="ORF">ES288_D11G400600v1</name>
</gene>
<dbReference type="Proteomes" id="UP000323506">
    <property type="component" value="Chromosome D11"/>
</dbReference>
<name>A0A5D2AUJ2_GOSDA</name>
<dbReference type="EMBL" id="CM017711">
    <property type="protein sequence ID" value="TYG48147.1"/>
    <property type="molecule type" value="Genomic_DNA"/>
</dbReference>